<dbReference type="InterPro" id="IPR047175">
    <property type="entry name" value="CotS-like"/>
</dbReference>
<accession>A0A5D4SXR9</accession>
<dbReference type="OrthoDB" id="2986702at2"/>
<comment type="caution">
    <text evidence="2">The sequence shown here is derived from an EMBL/GenBank/DDBJ whole genome shotgun (WGS) entry which is preliminary data.</text>
</comment>
<keyword evidence="2" id="KW-0946">Virion</keyword>
<dbReference type="NCBIfam" id="TIGR02905">
    <property type="entry name" value="spore_yutH"/>
    <property type="match status" value="1"/>
</dbReference>
<keyword evidence="1" id="KW-0472">Membrane</keyword>
<dbReference type="GO" id="GO:0042601">
    <property type="term" value="C:endospore-forming forespore"/>
    <property type="evidence" value="ECO:0007669"/>
    <property type="project" value="TreeGrafter"/>
</dbReference>
<dbReference type="Gene3D" id="3.90.1200.10">
    <property type="match status" value="1"/>
</dbReference>
<protein>
    <submittedName>
        <fullName evidence="2">Spore coat protein YutH</fullName>
    </submittedName>
</protein>
<keyword evidence="1" id="KW-0812">Transmembrane</keyword>
<dbReference type="Proteomes" id="UP000322524">
    <property type="component" value="Unassembled WGS sequence"/>
</dbReference>
<dbReference type="AlphaFoldDB" id="A0A5D4SXR9"/>
<proteinExistence type="predicted"/>
<gene>
    <name evidence="2" type="primary">yutH</name>
    <name evidence="2" type="ORF">FZC76_15905</name>
</gene>
<keyword evidence="1" id="KW-1133">Transmembrane helix</keyword>
<dbReference type="PANTHER" id="PTHR39179">
    <property type="entry name" value="SPORE COAT PROTEIN I"/>
    <property type="match status" value="1"/>
</dbReference>
<feature type="transmembrane region" description="Helical" evidence="1">
    <location>
        <begin position="6"/>
        <end position="28"/>
    </location>
</feature>
<evidence type="ECO:0000256" key="1">
    <source>
        <dbReference type="SAM" id="Phobius"/>
    </source>
</evidence>
<dbReference type="EMBL" id="VTEV01000006">
    <property type="protein sequence ID" value="TYS67012.1"/>
    <property type="molecule type" value="Genomic_DNA"/>
</dbReference>
<dbReference type="STRING" id="79883.GCA_001636495_01270"/>
<dbReference type="InterPro" id="IPR011009">
    <property type="entry name" value="Kinase-like_dom_sf"/>
</dbReference>
<dbReference type="SUPFAM" id="SSF56112">
    <property type="entry name" value="Protein kinase-like (PK-like)"/>
    <property type="match status" value="1"/>
</dbReference>
<evidence type="ECO:0000313" key="2">
    <source>
        <dbReference type="EMBL" id="TYS67012.1"/>
    </source>
</evidence>
<dbReference type="InterPro" id="IPR014254">
    <property type="entry name" value="Spore_coat_YutH"/>
</dbReference>
<name>A0A5D4SXR9_9BACI</name>
<dbReference type="PANTHER" id="PTHR39179:SF2">
    <property type="entry name" value="ENDOSPORE COAT-ASSOCIATED PROTEIN YUTH"/>
    <property type="match status" value="1"/>
</dbReference>
<evidence type="ECO:0000313" key="3">
    <source>
        <dbReference type="Proteomes" id="UP000322524"/>
    </source>
</evidence>
<keyword evidence="2" id="KW-0167">Capsid protein</keyword>
<organism evidence="2 3">
    <name type="scientific">Sutcliffiella horikoshii</name>
    <dbReference type="NCBI Taxonomy" id="79883"/>
    <lineage>
        <taxon>Bacteria</taxon>
        <taxon>Bacillati</taxon>
        <taxon>Bacillota</taxon>
        <taxon>Bacilli</taxon>
        <taxon>Bacillales</taxon>
        <taxon>Bacillaceae</taxon>
        <taxon>Sutcliffiella</taxon>
    </lineage>
</organism>
<sequence length="371" mass="44091">MCVVVFWSLCLGRWLFVTSFLCFLHIVGTREKEGTELKQIIYDQYELRVERKQRVRQFDAFWSNRVLYIMVPVAHLEAEEIDELQKISDYMIRTHKDIYVSSFVKNKNDTYTTEIDGRQIALFRMPYDYSSRKLVVGKELAAFHTHARSYPSKVTAINRIGQWKSLWVKRIDQMESFFREKVRSNPVDVFDTQFVESFPYYLGLTENAIQYLVDTELDDSPMMNDAATLCHHRFTDLTWQQAQWMKLPTDWIFDHASRDLSEWIRVECRKGKDMNPTKIQTFLQDYERVSPLSSFSWRLLYARLTFPVHYFECVEDYYTSGPVADKKWHEDRMKAILHSSTHYEQLLGSFYDLAGVPAKNYGIPVLDWVKK</sequence>
<reference evidence="2 3" key="1">
    <citation type="submission" date="2019-08" db="EMBL/GenBank/DDBJ databases">
        <title>Bacillus genomes from the desert of Cuatro Cienegas, Coahuila.</title>
        <authorList>
            <person name="Olmedo-Alvarez G."/>
        </authorList>
    </citation>
    <scope>NUCLEOTIDE SEQUENCE [LARGE SCALE GENOMIC DNA]</scope>
    <source>
        <strain evidence="2 3">CH28_1T</strain>
    </source>
</reference>